<dbReference type="OrthoDB" id="227596at2"/>
<name>A0A4R5TM24_9MICC</name>
<feature type="domain" description="Signal transduction histidine kinase subgroup 3 dimerisation and phosphoacceptor" evidence="11">
    <location>
        <begin position="221"/>
        <end position="286"/>
    </location>
</feature>
<dbReference type="PANTHER" id="PTHR24421:SF10">
    <property type="entry name" value="NITRATE_NITRITE SENSOR PROTEIN NARQ"/>
    <property type="match status" value="1"/>
</dbReference>
<gene>
    <name evidence="12" type="ORF">E2F48_17075</name>
</gene>
<dbReference type="Gene3D" id="1.20.5.1930">
    <property type="match status" value="1"/>
</dbReference>
<keyword evidence="3" id="KW-0597">Phosphoprotein</keyword>
<comment type="catalytic activity">
    <reaction evidence="1">
        <text>ATP + protein L-histidine = ADP + protein N-phospho-L-histidine.</text>
        <dbReference type="EC" id="2.7.13.3"/>
    </reaction>
</comment>
<dbReference type="SUPFAM" id="SSF55874">
    <property type="entry name" value="ATPase domain of HSP90 chaperone/DNA topoisomerase II/histidine kinase"/>
    <property type="match status" value="1"/>
</dbReference>
<sequence length="444" mass="47720">MPVRSWLTYPVKSMRTRRTARDSAAGTTSGSGHPRSLQRVVALPAVVLAFAVASIIIESIDPLEPPQPLLLTVLQAALVAGQAAALLFRYSAPMPVFAIVVMLETVLLVTGGADLGLGSLAVTISAFYLIRWAPRPRAWYVLAALALTSNVVVLGVALGGTQPPLLAFALVAGRLVIEYAAPAVVAELVRNRAYLATAARERDEMIRREQVRDEAQRRRAEQTALARELHDISGHHLSGIIVTAQAAGTLIEKDPLRTRAMLRELEGEARAMMIDLRRTVGLLRPDPETEGATGDIRASIGTPGLGDLPELIDAAVRRGQSVTFESTGDATHLGPVAQATIYRVVQESLANAARHAPGAKCMVTIEYLPEATVLTVENTSSIHYRDIIYAQPTPVHDRTNHGYGLVGMHERAKLIGAELTTGRTETGGWSNRLRIPNLVQGAPQ</sequence>
<evidence type="ECO:0000259" key="11">
    <source>
        <dbReference type="Pfam" id="PF07730"/>
    </source>
</evidence>
<evidence type="ECO:0000256" key="3">
    <source>
        <dbReference type="ARBA" id="ARBA00022553"/>
    </source>
</evidence>
<dbReference type="Pfam" id="PF07730">
    <property type="entry name" value="HisKA_3"/>
    <property type="match status" value="1"/>
</dbReference>
<feature type="transmembrane region" description="Helical" evidence="9">
    <location>
        <begin position="138"/>
        <end position="159"/>
    </location>
</feature>
<dbReference type="GO" id="GO:0046983">
    <property type="term" value="F:protein dimerization activity"/>
    <property type="evidence" value="ECO:0007669"/>
    <property type="project" value="InterPro"/>
</dbReference>
<evidence type="ECO:0000256" key="2">
    <source>
        <dbReference type="ARBA" id="ARBA00012438"/>
    </source>
</evidence>
<keyword evidence="9" id="KW-0812">Transmembrane</keyword>
<evidence type="ECO:0000313" key="13">
    <source>
        <dbReference type="Proteomes" id="UP000295411"/>
    </source>
</evidence>
<evidence type="ECO:0000259" key="10">
    <source>
        <dbReference type="Pfam" id="PF02518"/>
    </source>
</evidence>
<evidence type="ECO:0000256" key="9">
    <source>
        <dbReference type="SAM" id="Phobius"/>
    </source>
</evidence>
<dbReference type="InterPro" id="IPR050482">
    <property type="entry name" value="Sensor_HK_TwoCompSys"/>
</dbReference>
<keyword evidence="13" id="KW-1185">Reference proteome</keyword>
<dbReference type="EMBL" id="SMTK01000006">
    <property type="protein sequence ID" value="TDK23681.1"/>
    <property type="molecule type" value="Genomic_DNA"/>
</dbReference>
<accession>A0A4R5TM24</accession>
<keyword evidence="8" id="KW-0902">Two-component regulatory system</keyword>
<dbReference type="InterPro" id="IPR036890">
    <property type="entry name" value="HATPase_C_sf"/>
</dbReference>
<dbReference type="InterPro" id="IPR003594">
    <property type="entry name" value="HATPase_dom"/>
</dbReference>
<evidence type="ECO:0000256" key="6">
    <source>
        <dbReference type="ARBA" id="ARBA00022777"/>
    </source>
</evidence>
<proteinExistence type="predicted"/>
<dbReference type="Pfam" id="PF02518">
    <property type="entry name" value="HATPase_c"/>
    <property type="match status" value="1"/>
</dbReference>
<evidence type="ECO:0000313" key="12">
    <source>
        <dbReference type="EMBL" id="TDK23681.1"/>
    </source>
</evidence>
<protein>
    <recommendedName>
        <fullName evidence="2">histidine kinase</fullName>
        <ecNumber evidence="2">2.7.13.3</ecNumber>
    </recommendedName>
</protein>
<reference evidence="12 13" key="1">
    <citation type="submission" date="2019-03" db="EMBL/GenBank/DDBJ databases">
        <title>Arthrobacter sp. nov., an bacterium isolated from biocrust in Mu Us Desert.</title>
        <authorList>
            <person name="Lixiong L."/>
        </authorList>
    </citation>
    <scope>NUCLEOTIDE SEQUENCE [LARGE SCALE GENOMIC DNA]</scope>
    <source>
        <strain evidence="12 13">SLN-3</strain>
    </source>
</reference>
<dbReference type="EC" id="2.7.13.3" evidence="2"/>
<dbReference type="AlphaFoldDB" id="A0A4R5TM24"/>
<feature type="domain" description="Histidine kinase/HSP90-like ATPase" evidence="10">
    <location>
        <begin position="339"/>
        <end position="436"/>
    </location>
</feature>
<dbReference type="PANTHER" id="PTHR24421">
    <property type="entry name" value="NITRATE/NITRITE SENSOR PROTEIN NARX-RELATED"/>
    <property type="match status" value="1"/>
</dbReference>
<keyword evidence="9" id="KW-0472">Membrane</keyword>
<keyword evidence="9" id="KW-1133">Transmembrane helix</keyword>
<dbReference type="CDD" id="cd16917">
    <property type="entry name" value="HATPase_UhpB-NarQ-NarX-like"/>
    <property type="match status" value="1"/>
</dbReference>
<comment type="caution">
    <text evidence="12">The sequence shown here is derived from an EMBL/GenBank/DDBJ whole genome shotgun (WGS) entry which is preliminary data.</text>
</comment>
<dbReference type="GO" id="GO:0016020">
    <property type="term" value="C:membrane"/>
    <property type="evidence" value="ECO:0007669"/>
    <property type="project" value="InterPro"/>
</dbReference>
<dbReference type="GO" id="GO:0005524">
    <property type="term" value="F:ATP binding"/>
    <property type="evidence" value="ECO:0007669"/>
    <property type="project" value="UniProtKB-KW"/>
</dbReference>
<dbReference type="Proteomes" id="UP000295411">
    <property type="component" value="Unassembled WGS sequence"/>
</dbReference>
<dbReference type="GO" id="GO:0000155">
    <property type="term" value="F:phosphorelay sensor kinase activity"/>
    <property type="evidence" value="ECO:0007669"/>
    <property type="project" value="InterPro"/>
</dbReference>
<dbReference type="InterPro" id="IPR011712">
    <property type="entry name" value="Sig_transdc_His_kin_sub3_dim/P"/>
</dbReference>
<feature type="transmembrane region" description="Helical" evidence="9">
    <location>
        <begin position="96"/>
        <end position="129"/>
    </location>
</feature>
<feature type="transmembrane region" description="Helical" evidence="9">
    <location>
        <begin position="37"/>
        <end position="57"/>
    </location>
</feature>
<keyword evidence="7" id="KW-0067">ATP-binding</keyword>
<feature type="transmembrane region" description="Helical" evidence="9">
    <location>
        <begin position="69"/>
        <end position="90"/>
    </location>
</feature>
<dbReference type="Gene3D" id="3.30.565.10">
    <property type="entry name" value="Histidine kinase-like ATPase, C-terminal domain"/>
    <property type="match status" value="1"/>
</dbReference>
<keyword evidence="5" id="KW-0547">Nucleotide-binding</keyword>
<keyword evidence="4" id="KW-0808">Transferase</keyword>
<evidence type="ECO:0000256" key="4">
    <source>
        <dbReference type="ARBA" id="ARBA00022679"/>
    </source>
</evidence>
<evidence type="ECO:0000256" key="7">
    <source>
        <dbReference type="ARBA" id="ARBA00022840"/>
    </source>
</evidence>
<evidence type="ECO:0000256" key="5">
    <source>
        <dbReference type="ARBA" id="ARBA00022741"/>
    </source>
</evidence>
<evidence type="ECO:0000256" key="8">
    <source>
        <dbReference type="ARBA" id="ARBA00023012"/>
    </source>
</evidence>
<organism evidence="12 13">
    <name type="scientific">Arthrobacter crusticola</name>
    <dbReference type="NCBI Taxonomy" id="2547960"/>
    <lineage>
        <taxon>Bacteria</taxon>
        <taxon>Bacillati</taxon>
        <taxon>Actinomycetota</taxon>
        <taxon>Actinomycetes</taxon>
        <taxon>Micrococcales</taxon>
        <taxon>Micrococcaceae</taxon>
        <taxon>Arthrobacter</taxon>
    </lineage>
</organism>
<evidence type="ECO:0000256" key="1">
    <source>
        <dbReference type="ARBA" id="ARBA00000085"/>
    </source>
</evidence>
<keyword evidence="6" id="KW-0418">Kinase</keyword>